<dbReference type="Proteomes" id="UP000024635">
    <property type="component" value="Unassembled WGS sequence"/>
</dbReference>
<sequence>MSKMALKKNNLSCRMVNAENNNTLFITCFFTFFQPLTFLEIQAAVRQSTHLKTGIAINCIVSISPIQVFEDNNTVLADIRMRYPWQCSFN</sequence>
<gene>
    <name evidence="1" type="primary">Acey_s0151.g2817</name>
    <name evidence="1" type="ORF">Y032_0151g2817</name>
</gene>
<proteinExistence type="predicted"/>
<comment type="caution">
    <text evidence="1">The sequence shown here is derived from an EMBL/GenBank/DDBJ whole genome shotgun (WGS) entry which is preliminary data.</text>
</comment>
<accession>A0A016T017</accession>
<dbReference type="EMBL" id="JARK01001487">
    <property type="protein sequence ID" value="EYB96343.1"/>
    <property type="molecule type" value="Genomic_DNA"/>
</dbReference>
<organism evidence="1 2">
    <name type="scientific">Ancylostoma ceylanicum</name>
    <dbReference type="NCBI Taxonomy" id="53326"/>
    <lineage>
        <taxon>Eukaryota</taxon>
        <taxon>Metazoa</taxon>
        <taxon>Ecdysozoa</taxon>
        <taxon>Nematoda</taxon>
        <taxon>Chromadorea</taxon>
        <taxon>Rhabditida</taxon>
        <taxon>Rhabditina</taxon>
        <taxon>Rhabditomorpha</taxon>
        <taxon>Strongyloidea</taxon>
        <taxon>Ancylostomatidae</taxon>
        <taxon>Ancylostomatinae</taxon>
        <taxon>Ancylostoma</taxon>
    </lineage>
</organism>
<protein>
    <submittedName>
        <fullName evidence="1">Uncharacterized protein</fullName>
    </submittedName>
</protein>
<keyword evidence="2" id="KW-1185">Reference proteome</keyword>
<evidence type="ECO:0000313" key="2">
    <source>
        <dbReference type="Proteomes" id="UP000024635"/>
    </source>
</evidence>
<reference evidence="2" key="1">
    <citation type="journal article" date="2015" name="Nat. Genet.">
        <title>The genome and transcriptome of the zoonotic hookworm Ancylostoma ceylanicum identify infection-specific gene families.</title>
        <authorList>
            <person name="Schwarz E.M."/>
            <person name="Hu Y."/>
            <person name="Antoshechkin I."/>
            <person name="Miller M.M."/>
            <person name="Sternberg P.W."/>
            <person name="Aroian R.V."/>
        </authorList>
    </citation>
    <scope>NUCLEOTIDE SEQUENCE</scope>
    <source>
        <strain evidence="2">HY135</strain>
    </source>
</reference>
<evidence type="ECO:0000313" key="1">
    <source>
        <dbReference type="EMBL" id="EYB96343.1"/>
    </source>
</evidence>
<name>A0A016T017_9BILA</name>
<dbReference type="AlphaFoldDB" id="A0A016T017"/>